<evidence type="ECO:0000256" key="2">
    <source>
        <dbReference type="ARBA" id="ARBA00006939"/>
    </source>
</evidence>
<name>S7Q9N8_GLOTA</name>
<feature type="transmembrane region" description="Helical" evidence="8">
    <location>
        <begin position="314"/>
        <end position="335"/>
    </location>
</feature>
<evidence type="ECO:0000256" key="7">
    <source>
        <dbReference type="ARBA" id="ARBA00023136"/>
    </source>
</evidence>
<dbReference type="InterPro" id="IPR003689">
    <property type="entry name" value="ZIP"/>
</dbReference>
<accession>S7Q9N8</accession>
<evidence type="ECO:0000256" key="4">
    <source>
        <dbReference type="ARBA" id="ARBA00022692"/>
    </source>
</evidence>
<dbReference type="RefSeq" id="XP_007865338.1">
    <property type="nucleotide sequence ID" value="XM_007867147.1"/>
</dbReference>
<evidence type="ECO:0000256" key="6">
    <source>
        <dbReference type="ARBA" id="ARBA00023065"/>
    </source>
</evidence>
<feature type="region of interest" description="Disordered" evidence="9">
    <location>
        <begin position="153"/>
        <end position="184"/>
    </location>
</feature>
<dbReference type="Pfam" id="PF02535">
    <property type="entry name" value="Zip"/>
    <property type="match status" value="1"/>
</dbReference>
<gene>
    <name evidence="10" type="ORF">GLOTRDRAFT_138312</name>
</gene>
<feature type="compositionally biased region" description="Basic and acidic residues" evidence="9">
    <location>
        <begin position="159"/>
        <end position="177"/>
    </location>
</feature>
<dbReference type="InterPro" id="IPR004698">
    <property type="entry name" value="Zn/Fe_permease_fun/pln"/>
</dbReference>
<proteinExistence type="inferred from homology"/>
<dbReference type="STRING" id="670483.S7Q9N8"/>
<keyword evidence="3 8" id="KW-0813">Transport</keyword>
<dbReference type="PANTHER" id="PTHR11040">
    <property type="entry name" value="ZINC/IRON TRANSPORTER"/>
    <property type="match status" value="1"/>
</dbReference>
<evidence type="ECO:0000313" key="11">
    <source>
        <dbReference type="Proteomes" id="UP000030669"/>
    </source>
</evidence>
<evidence type="ECO:0000256" key="5">
    <source>
        <dbReference type="ARBA" id="ARBA00022989"/>
    </source>
</evidence>
<dbReference type="GO" id="GO:0000007">
    <property type="term" value="F:low-affinity zinc ion transmembrane transporter activity"/>
    <property type="evidence" value="ECO:0007669"/>
    <property type="project" value="TreeGrafter"/>
</dbReference>
<feature type="transmembrane region" description="Helical" evidence="8">
    <location>
        <begin position="70"/>
        <end position="90"/>
    </location>
</feature>
<dbReference type="Proteomes" id="UP000030669">
    <property type="component" value="Unassembled WGS sequence"/>
</dbReference>
<feature type="transmembrane region" description="Helical" evidence="8">
    <location>
        <begin position="347"/>
        <end position="365"/>
    </location>
</feature>
<evidence type="ECO:0000256" key="3">
    <source>
        <dbReference type="ARBA" id="ARBA00022448"/>
    </source>
</evidence>
<dbReference type="GO" id="GO:0071578">
    <property type="term" value="P:zinc ion import across plasma membrane"/>
    <property type="evidence" value="ECO:0007669"/>
    <property type="project" value="TreeGrafter"/>
</dbReference>
<evidence type="ECO:0000256" key="1">
    <source>
        <dbReference type="ARBA" id="ARBA00004141"/>
    </source>
</evidence>
<reference evidence="10 11" key="1">
    <citation type="journal article" date="2012" name="Science">
        <title>The Paleozoic origin of enzymatic lignin decomposition reconstructed from 31 fungal genomes.</title>
        <authorList>
            <person name="Floudas D."/>
            <person name="Binder M."/>
            <person name="Riley R."/>
            <person name="Barry K."/>
            <person name="Blanchette R.A."/>
            <person name="Henrissat B."/>
            <person name="Martinez A.T."/>
            <person name="Otillar R."/>
            <person name="Spatafora J.W."/>
            <person name="Yadav J.S."/>
            <person name="Aerts A."/>
            <person name="Benoit I."/>
            <person name="Boyd A."/>
            <person name="Carlson A."/>
            <person name="Copeland A."/>
            <person name="Coutinho P.M."/>
            <person name="de Vries R.P."/>
            <person name="Ferreira P."/>
            <person name="Findley K."/>
            <person name="Foster B."/>
            <person name="Gaskell J."/>
            <person name="Glotzer D."/>
            <person name="Gorecki P."/>
            <person name="Heitman J."/>
            <person name="Hesse C."/>
            <person name="Hori C."/>
            <person name="Igarashi K."/>
            <person name="Jurgens J.A."/>
            <person name="Kallen N."/>
            <person name="Kersten P."/>
            <person name="Kohler A."/>
            <person name="Kuees U."/>
            <person name="Kumar T.K.A."/>
            <person name="Kuo A."/>
            <person name="LaButti K."/>
            <person name="Larrondo L.F."/>
            <person name="Lindquist E."/>
            <person name="Ling A."/>
            <person name="Lombard V."/>
            <person name="Lucas S."/>
            <person name="Lundell T."/>
            <person name="Martin R."/>
            <person name="McLaughlin D.J."/>
            <person name="Morgenstern I."/>
            <person name="Morin E."/>
            <person name="Murat C."/>
            <person name="Nagy L.G."/>
            <person name="Nolan M."/>
            <person name="Ohm R.A."/>
            <person name="Patyshakuliyeva A."/>
            <person name="Rokas A."/>
            <person name="Ruiz-Duenas F.J."/>
            <person name="Sabat G."/>
            <person name="Salamov A."/>
            <person name="Samejima M."/>
            <person name="Schmutz J."/>
            <person name="Slot J.C."/>
            <person name="St John F."/>
            <person name="Stenlid J."/>
            <person name="Sun H."/>
            <person name="Sun S."/>
            <person name="Syed K."/>
            <person name="Tsang A."/>
            <person name="Wiebenga A."/>
            <person name="Young D."/>
            <person name="Pisabarro A."/>
            <person name="Eastwood D.C."/>
            <person name="Martin F."/>
            <person name="Cullen D."/>
            <person name="Grigoriev I.V."/>
            <person name="Hibbett D.S."/>
        </authorList>
    </citation>
    <scope>NUCLEOTIDE SEQUENCE [LARGE SCALE GENOMIC DNA]</scope>
    <source>
        <strain evidence="10 11">ATCC 11539</strain>
    </source>
</reference>
<keyword evidence="11" id="KW-1185">Reference proteome</keyword>
<protein>
    <submittedName>
        <fullName evidence="10">ZIP zinc/iron transport family</fullName>
    </submittedName>
</protein>
<comment type="similarity">
    <text evidence="2 8">Belongs to the ZIP transporter (TC 2.A.5) family.</text>
</comment>
<dbReference type="GO" id="GO:0005886">
    <property type="term" value="C:plasma membrane"/>
    <property type="evidence" value="ECO:0007669"/>
    <property type="project" value="TreeGrafter"/>
</dbReference>
<dbReference type="OMA" id="CWVEGII"/>
<comment type="subcellular location">
    <subcellularLocation>
        <location evidence="1 8">Membrane</location>
        <topology evidence="1 8">Multi-pass membrane protein</topology>
    </subcellularLocation>
</comment>
<feature type="transmembrane region" description="Helical" evidence="8">
    <location>
        <begin position="209"/>
        <end position="232"/>
    </location>
</feature>
<dbReference type="HOGENOM" id="CLU_027089_0_2_1"/>
<feature type="compositionally biased region" description="Low complexity" evidence="9">
    <location>
        <begin position="7"/>
        <end position="21"/>
    </location>
</feature>
<evidence type="ECO:0000313" key="10">
    <source>
        <dbReference type="EMBL" id="EPQ56636.1"/>
    </source>
</evidence>
<dbReference type="KEGG" id="gtr:GLOTRDRAFT_138312"/>
<dbReference type="GeneID" id="19303954"/>
<evidence type="ECO:0000256" key="8">
    <source>
        <dbReference type="RuleBase" id="RU362088"/>
    </source>
</evidence>
<dbReference type="OrthoDB" id="448280at2759"/>
<dbReference type="EMBL" id="KB469300">
    <property type="protein sequence ID" value="EPQ56636.1"/>
    <property type="molecule type" value="Genomic_DNA"/>
</dbReference>
<sequence>MSSTENAAPTASADPSDSGDAVSCDPGGGADTYFGLRVASVFIILVASSSGALFPVIARRTKWMRIPKSVFEFAKYFGSGVIIATAFIHLLDPALQELGNACLDESWSEYPYALAFCLISIFAIFIVELIAFRWGSAKLAKLGIATDMHNHGFGSGEPGPEHQHGEVTEGAREKPISDSESQLSDVDADYKEGLRAGAMKSNVLDTPSAQIIGIGILEFGIVLHSVLIGMTLAVDPDFTTLLVVIVFHQLFEGLGLGSRLAYMKLPSRLNYVPVVGAILYGLTTPIGIAAGLGIRSSYNPNTPRASITSGVLDSISAGILIYTGLVELMAHEFLFSQEMTKASAKKLTYAIVCMCLGCGLMALLGKWA</sequence>
<evidence type="ECO:0000256" key="9">
    <source>
        <dbReference type="SAM" id="MobiDB-lite"/>
    </source>
</evidence>
<feature type="transmembrane region" description="Helical" evidence="8">
    <location>
        <begin position="269"/>
        <end position="294"/>
    </location>
</feature>
<dbReference type="AlphaFoldDB" id="S7Q9N8"/>
<feature type="transmembrane region" description="Helical" evidence="8">
    <location>
        <begin position="238"/>
        <end position="257"/>
    </location>
</feature>
<dbReference type="eggNOG" id="KOG1558">
    <property type="taxonomic scope" value="Eukaryota"/>
</dbReference>
<feature type="transmembrane region" description="Helical" evidence="8">
    <location>
        <begin position="110"/>
        <end position="132"/>
    </location>
</feature>
<organism evidence="10 11">
    <name type="scientific">Gloeophyllum trabeum (strain ATCC 11539 / FP-39264 / Madison 617)</name>
    <name type="common">Brown rot fungus</name>
    <dbReference type="NCBI Taxonomy" id="670483"/>
    <lineage>
        <taxon>Eukaryota</taxon>
        <taxon>Fungi</taxon>
        <taxon>Dikarya</taxon>
        <taxon>Basidiomycota</taxon>
        <taxon>Agaricomycotina</taxon>
        <taxon>Agaricomycetes</taxon>
        <taxon>Gloeophyllales</taxon>
        <taxon>Gloeophyllaceae</taxon>
        <taxon>Gloeophyllum</taxon>
    </lineage>
</organism>
<keyword evidence="5 8" id="KW-1133">Transmembrane helix</keyword>
<dbReference type="NCBIfam" id="TIGR00820">
    <property type="entry name" value="zip"/>
    <property type="match status" value="1"/>
</dbReference>
<keyword evidence="4 8" id="KW-0812">Transmembrane</keyword>
<feature type="region of interest" description="Disordered" evidence="9">
    <location>
        <begin position="1"/>
        <end position="24"/>
    </location>
</feature>
<keyword evidence="6 8" id="KW-0406">Ion transport</keyword>
<dbReference type="PANTHER" id="PTHR11040:SF69">
    <property type="entry name" value="ZINC-REGULATED TRANSPORTER 2"/>
    <property type="match status" value="1"/>
</dbReference>
<feature type="transmembrane region" description="Helical" evidence="8">
    <location>
        <begin position="38"/>
        <end position="58"/>
    </location>
</feature>
<keyword evidence="7 8" id="KW-0472">Membrane</keyword>